<organism evidence="1">
    <name type="scientific">marine sediment metagenome</name>
    <dbReference type="NCBI Taxonomy" id="412755"/>
    <lineage>
        <taxon>unclassified sequences</taxon>
        <taxon>metagenomes</taxon>
        <taxon>ecological metagenomes</taxon>
    </lineage>
</organism>
<comment type="caution">
    <text evidence="1">The sequence shown here is derived from an EMBL/GenBank/DDBJ whole genome shotgun (WGS) entry which is preliminary data.</text>
</comment>
<gene>
    <name evidence="1" type="ORF">LCGC14_0540430</name>
</gene>
<name>A0A0F9RT00_9ZZZZ</name>
<dbReference type="AlphaFoldDB" id="A0A0F9RT00"/>
<proteinExistence type="predicted"/>
<reference evidence="1" key="1">
    <citation type="journal article" date="2015" name="Nature">
        <title>Complex archaea that bridge the gap between prokaryotes and eukaryotes.</title>
        <authorList>
            <person name="Spang A."/>
            <person name="Saw J.H."/>
            <person name="Jorgensen S.L."/>
            <person name="Zaremba-Niedzwiedzka K."/>
            <person name="Martijn J."/>
            <person name="Lind A.E."/>
            <person name="van Eijk R."/>
            <person name="Schleper C."/>
            <person name="Guy L."/>
            <person name="Ettema T.J."/>
        </authorList>
    </citation>
    <scope>NUCLEOTIDE SEQUENCE</scope>
</reference>
<dbReference type="EMBL" id="LAZR01000721">
    <property type="protein sequence ID" value="KKN59580.1"/>
    <property type="molecule type" value="Genomic_DNA"/>
</dbReference>
<accession>A0A0F9RT00</accession>
<protein>
    <submittedName>
        <fullName evidence="1">Uncharacterized protein</fullName>
    </submittedName>
</protein>
<sequence>MSFKNPANSNPKARVQSFTVNTLLPGTDPQTAANYDRFWTAPAKCVVDFVVATWSTASSSGTLNIEKVPSGTAQGSGTDLLSSTIDTSGSANTNTEGTLETTKATVELAAGDSLATVNTGTLTSFVNLQVTVGLHWIT</sequence>
<evidence type="ECO:0000313" key="1">
    <source>
        <dbReference type="EMBL" id="KKN59580.1"/>
    </source>
</evidence>